<evidence type="ECO:0000259" key="6">
    <source>
        <dbReference type="PROSITE" id="PS51186"/>
    </source>
</evidence>
<dbReference type="InterPro" id="IPR000182">
    <property type="entry name" value="GNAT_dom"/>
</dbReference>
<comment type="function">
    <text evidence="5">Acetylates the N-terminal alanine of ribosomal protein bS18.</text>
</comment>
<dbReference type="RefSeq" id="WP_068556246.1">
    <property type="nucleotide sequence ID" value="NZ_LOEE01000032.1"/>
</dbReference>
<dbReference type="OrthoDB" id="9794566at2"/>
<dbReference type="PATRIC" id="fig|520762.4.peg.1839"/>
<name>A0A140L537_9FIRM</name>
<proteinExistence type="inferred from homology"/>
<accession>A0A140L537</accession>
<comment type="subcellular location">
    <subcellularLocation>
        <location evidence="5">Cytoplasm</location>
    </subcellularLocation>
</comment>
<dbReference type="PROSITE" id="PS51186">
    <property type="entry name" value="GNAT"/>
    <property type="match status" value="1"/>
</dbReference>
<dbReference type="STRING" id="520762.AN619_16580"/>
<keyword evidence="2 5" id="KW-0963">Cytoplasm</keyword>
<dbReference type="EMBL" id="LOEE01000032">
    <property type="protein sequence ID" value="KXG75662.1"/>
    <property type="molecule type" value="Genomic_DNA"/>
</dbReference>
<dbReference type="PANTHER" id="PTHR43420:SF44">
    <property type="entry name" value="ACETYLTRANSFERASE YPEA"/>
    <property type="match status" value="1"/>
</dbReference>
<evidence type="ECO:0000256" key="5">
    <source>
        <dbReference type="RuleBase" id="RU363094"/>
    </source>
</evidence>
<dbReference type="SUPFAM" id="SSF55729">
    <property type="entry name" value="Acyl-CoA N-acyltransferases (Nat)"/>
    <property type="match status" value="1"/>
</dbReference>
<protein>
    <recommendedName>
        <fullName evidence="5">[Ribosomal protein bS18]-alanine N-acetyltransferase</fullName>
        <ecNumber evidence="5">2.3.1.266</ecNumber>
    </recommendedName>
</protein>
<dbReference type="GO" id="GO:0005737">
    <property type="term" value="C:cytoplasm"/>
    <property type="evidence" value="ECO:0007669"/>
    <property type="project" value="UniProtKB-SubCell"/>
</dbReference>
<evidence type="ECO:0000313" key="8">
    <source>
        <dbReference type="Proteomes" id="UP000070456"/>
    </source>
</evidence>
<feature type="domain" description="N-acetyltransferase" evidence="6">
    <location>
        <begin position="4"/>
        <end position="149"/>
    </location>
</feature>
<dbReference type="EC" id="2.3.1.266" evidence="5"/>
<dbReference type="Gene3D" id="3.40.630.30">
    <property type="match status" value="1"/>
</dbReference>
<dbReference type="Proteomes" id="UP000070456">
    <property type="component" value="Unassembled WGS sequence"/>
</dbReference>
<dbReference type="GO" id="GO:0008999">
    <property type="term" value="F:protein-N-terminal-alanine acetyltransferase activity"/>
    <property type="evidence" value="ECO:0007669"/>
    <property type="project" value="UniProtKB-EC"/>
</dbReference>
<dbReference type="CDD" id="cd04301">
    <property type="entry name" value="NAT_SF"/>
    <property type="match status" value="1"/>
</dbReference>
<dbReference type="Pfam" id="PF00583">
    <property type="entry name" value="Acetyltransf_1"/>
    <property type="match status" value="1"/>
</dbReference>
<dbReference type="InterPro" id="IPR050680">
    <property type="entry name" value="YpeA/RimI_acetyltransf"/>
</dbReference>
<dbReference type="NCBIfam" id="TIGR01575">
    <property type="entry name" value="rimI"/>
    <property type="match status" value="1"/>
</dbReference>
<keyword evidence="4" id="KW-0012">Acyltransferase</keyword>
<dbReference type="InterPro" id="IPR016181">
    <property type="entry name" value="Acyl_CoA_acyltransferase"/>
</dbReference>
<evidence type="ECO:0000256" key="3">
    <source>
        <dbReference type="ARBA" id="ARBA00022679"/>
    </source>
</evidence>
<sequence length="149" mass="16938">MGAVQVRKMTLADVPQVMEIERCCFSIPWSQEAFETEIDKNKFARYVVVEADGKVAGYGGMWLIVDEAHITNIAVHPEERGKGYGDLIVKALIAEAEKEKIGQMTLEVRVSNHIAQNLYRKYGFEACGIRPEYYGDNHEDAVIMWRQGR</sequence>
<gene>
    <name evidence="7" type="ORF">AN619_16580</name>
</gene>
<evidence type="ECO:0000313" key="7">
    <source>
        <dbReference type="EMBL" id="KXG75662.1"/>
    </source>
</evidence>
<reference evidence="7 8" key="1">
    <citation type="submission" date="2015-12" db="EMBL/GenBank/DDBJ databases">
        <title>Draft genome sequence of the thermoanaerobe Thermotalea metallivorans, an isolate from the runoff channel of the Great Artesian Basin, Australia.</title>
        <authorList>
            <person name="Patel B.K."/>
        </authorList>
    </citation>
    <scope>NUCLEOTIDE SEQUENCE [LARGE SCALE GENOMIC DNA]</scope>
    <source>
        <strain evidence="7 8">B2-1</strain>
    </source>
</reference>
<keyword evidence="3" id="KW-0808">Transferase</keyword>
<organism evidence="7 8">
    <name type="scientific">Thermotalea metallivorans</name>
    <dbReference type="NCBI Taxonomy" id="520762"/>
    <lineage>
        <taxon>Bacteria</taxon>
        <taxon>Bacillati</taxon>
        <taxon>Bacillota</taxon>
        <taxon>Clostridia</taxon>
        <taxon>Peptostreptococcales</taxon>
        <taxon>Thermotaleaceae</taxon>
        <taxon>Thermotalea</taxon>
    </lineage>
</organism>
<comment type="similarity">
    <text evidence="1 5">Belongs to the acetyltransferase family. RimI subfamily.</text>
</comment>
<dbReference type="InterPro" id="IPR006464">
    <property type="entry name" value="AcTrfase_RimI/Ard1"/>
</dbReference>
<comment type="catalytic activity">
    <reaction evidence="5">
        <text>N-terminal L-alanyl-[ribosomal protein bS18] + acetyl-CoA = N-terminal N(alpha)-acetyl-L-alanyl-[ribosomal protein bS18] + CoA + H(+)</text>
        <dbReference type="Rhea" id="RHEA:43756"/>
        <dbReference type="Rhea" id="RHEA-COMP:10676"/>
        <dbReference type="Rhea" id="RHEA-COMP:10677"/>
        <dbReference type="ChEBI" id="CHEBI:15378"/>
        <dbReference type="ChEBI" id="CHEBI:57287"/>
        <dbReference type="ChEBI" id="CHEBI:57288"/>
        <dbReference type="ChEBI" id="CHEBI:64718"/>
        <dbReference type="ChEBI" id="CHEBI:83683"/>
        <dbReference type="EC" id="2.3.1.266"/>
    </reaction>
</comment>
<evidence type="ECO:0000256" key="2">
    <source>
        <dbReference type="ARBA" id="ARBA00022490"/>
    </source>
</evidence>
<evidence type="ECO:0000256" key="4">
    <source>
        <dbReference type="ARBA" id="ARBA00023315"/>
    </source>
</evidence>
<keyword evidence="8" id="KW-1185">Reference proteome</keyword>
<evidence type="ECO:0000256" key="1">
    <source>
        <dbReference type="ARBA" id="ARBA00005395"/>
    </source>
</evidence>
<comment type="caution">
    <text evidence="7">The sequence shown here is derived from an EMBL/GenBank/DDBJ whole genome shotgun (WGS) entry which is preliminary data.</text>
</comment>
<dbReference type="AlphaFoldDB" id="A0A140L537"/>
<dbReference type="PANTHER" id="PTHR43420">
    <property type="entry name" value="ACETYLTRANSFERASE"/>
    <property type="match status" value="1"/>
</dbReference>